<dbReference type="EMBL" id="JBFOLK010000010">
    <property type="protein sequence ID" value="KAL2480414.1"/>
    <property type="molecule type" value="Genomic_DNA"/>
</dbReference>
<accession>A0ABD1QZM9</accession>
<feature type="domain" description="Retrotransposon gag" evidence="1">
    <location>
        <begin position="36"/>
        <end position="107"/>
    </location>
</feature>
<comment type="caution">
    <text evidence="2">The sequence shown here is derived from an EMBL/GenBank/DDBJ whole genome shotgun (WGS) entry which is preliminary data.</text>
</comment>
<gene>
    <name evidence="2" type="ORF">Adt_33380</name>
</gene>
<proteinExistence type="predicted"/>
<keyword evidence="3" id="KW-1185">Reference proteome</keyword>
<organism evidence="2 3">
    <name type="scientific">Abeliophyllum distichum</name>
    <dbReference type="NCBI Taxonomy" id="126358"/>
    <lineage>
        <taxon>Eukaryota</taxon>
        <taxon>Viridiplantae</taxon>
        <taxon>Streptophyta</taxon>
        <taxon>Embryophyta</taxon>
        <taxon>Tracheophyta</taxon>
        <taxon>Spermatophyta</taxon>
        <taxon>Magnoliopsida</taxon>
        <taxon>eudicotyledons</taxon>
        <taxon>Gunneridae</taxon>
        <taxon>Pentapetalae</taxon>
        <taxon>asterids</taxon>
        <taxon>lamiids</taxon>
        <taxon>Lamiales</taxon>
        <taxon>Oleaceae</taxon>
        <taxon>Forsythieae</taxon>
        <taxon>Abeliophyllum</taxon>
    </lineage>
</organism>
<evidence type="ECO:0000313" key="3">
    <source>
        <dbReference type="Proteomes" id="UP001604336"/>
    </source>
</evidence>
<evidence type="ECO:0000259" key="1">
    <source>
        <dbReference type="Pfam" id="PF03732"/>
    </source>
</evidence>
<reference evidence="3" key="1">
    <citation type="submission" date="2024-07" db="EMBL/GenBank/DDBJ databases">
        <title>Two chromosome-level genome assemblies of Korean endemic species Abeliophyllum distichum and Forsythia ovata (Oleaceae).</title>
        <authorList>
            <person name="Jang H."/>
        </authorList>
    </citation>
    <scope>NUCLEOTIDE SEQUENCE [LARGE SCALE GENOMIC DNA]</scope>
</reference>
<dbReference type="Proteomes" id="UP001604336">
    <property type="component" value="Unassembled WGS sequence"/>
</dbReference>
<sequence length="139" mass="16393">MSWSAQRKRNCVWLLFYWRKKRMIGGDSLESICRPSVITWVDFKDVFNKSYYPLAYKDDKQDLFLHLVQGSVIVVEYQKRFMELSKYAALLIANEVNRCKRFEGGLRREIRVAVIGGDHKHFGKLVETALRRSQRADDS</sequence>
<dbReference type="Pfam" id="PF03732">
    <property type="entry name" value="Retrotrans_gag"/>
    <property type="match status" value="1"/>
</dbReference>
<name>A0ABD1QZM9_9LAMI</name>
<dbReference type="AlphaFoldDB" id="A0ABD1QZM9"/>
<dbReference type="InterPro" id="IPR005162">
    <property type="entry name" value="Retrotrans_gag_dom"/>
</dbReference>
<evidence type="ECO:0000313" key="2">
    <source>
        <dbReference type="EMBL" id="KAL2480414.1"/>
    </source>
</evidence>
<protein>
    <submittedName>
        <fullName evidence="2">Gag protease polyprotein-like protein</fullName>
    </submittedName>
</protein>